<gene>
    <name evidence="14" type="ORF">S7711_05211</name>
</gene>
<keyword evidence="9" id="KW-0067">ATP-binding</keyword>
<dbReference type="Pfam" id="PF01507">
    <property type="entry name" value="PAPS_reduct"/>
    <property type="match status" value="1"/>
</dbReference>
<dbReference type="InterPro" id="IPR002500">
    <property type="entry name" value="PAPS_reduct_dom"/>
</dbReference>
<dbReference type="GO" id="GO:0003919">
    <property type="term" value="F:FMN adenylyltransferase activity"/>
    <property type="evidence" value="ECO:0007669"/>
    <property type="project" value="UniProtKB-EC"/>
</dbReference>
<sequence length="270" mass="30367">MTHTHAPARSDAHDPPRSLYHVCLALSEKLDAFLAEAPEDPLLQSVQARLKKSMDIVQESFKRYRPEEIAISWNGGKDCLVMLVVILASLARSFKPTDSTSTPGMPDSPPGFPERLRSVYIVSAHPFPEVDDFVVSSSAEYYLDTTKITLSMKEGLGVFLKDNSQVKAIFVGTRRTDPFSENLKEFDPTDSGWPPVMRLHSVLDWRLAEIWAFIRHLEIPYCSLYDQGYTSLGGKLNTVPNPRLKTEDGESFLPAYELLEDDAERLGRYG</sequence>
<dbReference type="HOGENOM" id="CLU_056971_0_0_1"/>
<dbReference type="GO" id="GO:0006747">
    <property type="term" value="P:FAD biosynthetic process"/>
    <property type="evidence" value="ECO:0007669"/>
    <property type="project" value="TreeGrafter"/>
</dbReference>
<evidence type="ECO:0000256" key="9">
    <source>
        <dbReference type="ARBA" id="ARBA00022840"/>
    </source>
</evidence>
<evidence type="ECO:0000256" key="7">
    <source>
        <dbReference type="ARBA" id="ARBA00022741"/>
    </source>
</evidence>
<evidence type="ECO:0000256" key="2">
    <source>
        <dbReference type="ARBA" id="ARBA00012393"/>
    </source>
</evidence>
<proteinExistence type="predicted"/>
<evidence type="ECO:0000256" key="6">
    <source>
        <dbReference type="ARBA" id="ARBA00022695"/>
    </source>
</evidence>
<comment type="pathway">
    <text evidence="1">Cofactor biosynthesis; FAD biosynthesis; FAD from FMN: step 1/1.</text>
</comment>
<dbReference type="EMBL" id="KL648641">
    <property type="protein sequence ID" value="KEY66857.1"/>
    <property type="molecule type" value="Genomic_DNA"/>
</dbReference>
<feature type="domain" description="Phosphoadenosine phosphosulphate reductase" evidence="13">
    <location>
        <begin position="160"/>
        <end position="239"/>
    </location>
</feature>
<dbReference type="GO" id="GO:0005524">
    <property type="term" value="F:ATP binding"/>
    <property type="evidence" value="ECO:0007669"/>
    <property type="project" value="UniProtKB-KW"/>
</dbReference>
<evidence type="ECO:0000313" key="15">
    <source>
        <dbReference type="Proteomes" id="UP000028045"/>
    </source>
</evidence>
<dbReference type="CDD" id="cd23948">
    <property type="entry name" value="FAD_synthase"/>
    <property type="match status" value="1"/>
</dbReference>
<organism evidence="14 15">
    <name type="scientific">Stachybotrys chartarum (strain CBS 109288 / IBT 7711)</name>
    <name type="common">Toxic black mold</name>
    <name type="synonym">Stilbospora chartarum</name>
    <dbReference type="NCBI Taxonomy" id="1280523"/>
    <lineage>
        <taxon>Eukaryota</taxon>
        <taxon>Fungi</taxon>
        <taxon>Dikarya</taxon>
        <taxon>Ascomycota</taxon>
        <taxon>Pezizomycotina</taxon>
        <taxon>Sordariomycetes</taxon>
        <taxon>Hypocreomycetidae</taxon>
        <taxon>Hypocreales</taxon>
        <taxon>Stachybotryaceae</taxon>
        <taxon>Stachybotrys</taxon>
    </lineage>
</organism>
<dbReference type="AlphaFoldDB" id="A0A084ANH8"/>
<evidence type="ECO:0000313" key="14">
    <source>
        <dbReference type="EMBL" id="KEY66857.1"/>
    </source>
</evidence>
<evidence type="ECO:0000256" key="5">
    <source>
        <dbReference type="ARBA" id="ARBA00022679"/>
    </source>
</evidence>
<keyword evidence="5" id="KW-0808">Transferase</keyword>
<dbReference type="OrthoDB" id="270728at2759"/>
<keyword evidence="15" id="KW-1185">Reference proteome</keyword>
<dbReference type="InterPro" id="IPR014729">
    <property type="entry name" value="Rossmann-like_a/b/a_fold"/>
</dbReference>
<keyword evidence="4" id="KW-0288">FMN</keyword>
<comment type="catalytic activity">
    <reaction evidence="12">
        <text>FMN + ATP + H(+) = FAD + diphosphate</text>
        <dbReference type="Rhea" id="RHEA:17237"/>
        <dbReference type="ChEBI" id="CHEBI:15378"/>
        <dbReference type="ChEBI" id="CHEBI:30616"/>
        <dbReference type="ChEBI" id="CHEBI:33019"/>
        <dbReference type="ChEBI" id="CHEBI:57692"/>
        <dbReference type="ChEBI" id="CHEBI:58210"/>
        <dbReference type="EC" id="2.7.7.2"/>
    </reaction>
</comment>
<reference evidence="14 15" key="1">
    <citation type="journal article" date="2014" name="BMC Genomics">
        <title>Comparative genome sequencing reveals chemotype-specific gene clusters in the toxigenic black mold Stachybotrys.</title>
        <authorList>
            <person name="Semeiks J."/>
            <person name="Borek D."/>
            <person name="Otwinowski Z."/>
            <person name="Grishin N.V."/>
        </authorList>
    </citation>
    <scope>NUCLEOTIDE SEQUENCE [LARGE SCALE GENOMIC DNA]</scope>
    <source>
        <strain evidence="15">CBS 109288 / IBT 7711</strain>
    </source>
</reference>
<dbReference type="PANTHER" id="PTHR23293:SF9">
    <property type="entry name" value="FAD SYNTHASE"/>
    <property type="match status" value="1"/>
</dbReference>
<keyword evidence="6" id="KW-0548">Nucleotidyltransferase</keyword>
<accession>A0A084ANH8</accession>
<evidence type="ECO:0000256" key="1">
    <source>
        <dbReference type="ARBA" id="ARBA00004726"/>
    </source>
</evidence>
<evidence type="ECO:0000256" key="10">
    <source>
        <dbReference type="ARBA" id="ARBA00031145"/>
    </source>
</evidence>
<evidence type="ECO:0000256" key="3">
    <source>
        <dbReference type="ARBA" id="ARBA00022630"/>
    </source>
</evidence>
<evidence type="ECO:0000256" key="4">
    <source>
        <dbReference type="ARBA" id="ARBA00022643"/>
    </source>
</evidence>
<dbReference type="Proteomes" id="UP000028045">
    <property type="component" value="Unassembled WGS sequence"/>
</dbReference>
<dbReference type="SUPFAM" id="SSF52402">
    <property type="entry name" value="Adenine nucleotide alpha hydrolases-like"/>
    <property type="match status" value="1"/>
</dbReference>
<dbReference type="FunFam" id="3.40.50.620:FF:000187">
    <property type="entry name" value="Probable FAD synthetase"/>
    <property type="match status" value="1"/>
</dbReference>
<evidence type="ECO:0000256" key="12">
    <source>
        <dbReference type="ARBA" id="ARBA00049494"/>
    </source>
</evidence>
<keyword evidence="8" id="KW-0274">FAD</keyword>
<keyword evidence="3" id="KW-0285">Flavoprotein</keyword>
<evidence type="ECO:0000256" key="8">
    <source>
        <dbReference type="ARBA" id="ARBA00022827"/>
    </source>
</evidence>
<keyword evidence="7" id="KW-0547">Nucleotide-binding</keyword>
<evidence type="ECO:0000259" key="13">
    <source>
        <dbReference type="Pfam" id="PF01507"/>
    </source>
</evidence>
<dbReference type="Gene3D" id="3.40.50.620">
    <property type="entry name" value="HUPs"/>
    <property type="match status" value="1"/>
</dbReference>
<protein>
    <recommendedName>
        <fullName evidence="2">FAD synthase</fullName>
        <ecNumber evidence="2">2.7.7.2</ecNumber>
    </recommendedName>
    <alternativeName>
        <fullName evidence="10">FAD pyrophosphorylase</fullName>
    </alternativeName>
    <alternativeName>
        <fullName evidence="11">FMN adenylyltransferase</fullName>
    </alternativeName>
</protein>
<dbReference type="EC" id="2.7.7.2" evidence="2"/>
<name>A0A084ANH8_STACB</name>
<evidence type="ECO:0000256" key="11">
    <source>
        <dbReference type="ARBA" id="ARBA00031871"/>
    </source>
</evidence>
<dbReference type="PANTHER" id="PTHR23293">
    <property type="entry name" value="FAD SYNTHETASE-RELATED FMN ADENYLYLTRANSFERASE"/>
    <property type="match status" value="1"/>
</dbReference>